<protein>
    <submittedName>
        <fullName evidence="2">Uncharacterized protein</fullName>
    </submittedName>
</protein>
<feature type="region of interest" description="Disordered" evidence="1">
    <location>
        <begin position="121"/>
        <end position="238"/>
    </location>
</feature>
<comment type="caution">
    <text evidence="2">The sequence shown here is derived from an EMBL/GenBank/DDBJ whole genome shotgun (WGS) entry which is preliminary data.</text>
</comment>
<name>A0AAV7LFL2_PLEWA</name>
<feature type="compositionally biased region" description="Polar residues" evidence="1">
    <location>
        <begin position="24"/>
        <end position="35"/>
    </location>
</feature>
<feature type="region of interest" description="Disordered" evidence="1">
    <location>
        <begin position="24"/>
        <end position="56"/>
    </location>
</feature>
<dbReference type="Proteomes" id="UP001066276">
    <property type="component" value="Chromosome 11"/>
</dbReference>
<feature type="compositionally biased region" description="Low complexity" evidence="1">
    <location>
        <begin position="36"/>
        <end position="47"/>
    </location>
</feature>
<organism evidence="2 3">
    <name type="scientific">Pleurodeles waltl</name>
    <name type="common">Iberian ribbed newt</name>
    <dbReference type="NCBI Taxonomy" id="8319"/>
    <lineage>
        <taxon>Eukaryota</taxon>
        <taxon>Metazoa</taxon>
        <taxon>Chordata</taxon>
        <taxon>Craniata</taxon>
        <taxon>Vertebrata</taxon>
        <taxon>Euteleostomi</taxon>
        <taxon>Amphibia</taxon>
        <taxon>Batrachia</taxon>
        <taxon>Caudata</taxon>
        <taxon>Salamandroidea</taxon>
        <taxon>Salamandridae</taxon>
        <taxon>Pleurodelinae</taxon>
        <taxon>Pleurodeles</taxon>
    </lineage>
</organism>
<evidence type="ECO:0000313" key="2">
    <source>
        <dbReference type="EMBL" id="KAJ1090406.1"/>
    </source>
</evidence>
<evidence type="ECO:0000313" key="3">
    <source>
        <dbReference type="Proteomes" id="UP001066276"/>
    </source>
</evidence>
<evidence type="ECO:0000256" key="1">
    <source>
        <dbReference type="SAM" id="MobiDB-lite"/>
    </source>
</evidence>
<accession>A0AAV7LFL2</accession>
<sequence length="238" mass="24154">MPHATTAAPVPLLLLAPSGLRRTFSSGGLRQSSRHSPPFSKSAAAPSVGGEGQGPPRPTCSSFFVVARSPGATSTQIVPVTVSWALCAPRVDPTSRRLSPHDRQGRLGLLLFLPPGAAPLPLRLGTSSPTPGDHHRYTSGPQVSGRLPESKGPVRSCQGSASSAAATAASQGSPGAPHAGPLQQPSLAHSPPLQVGSLGPGSSAAVRSARSVLGPGPPFWTPNRARLSAGARSPSRRD</sequence>
<feature type="compositionally biased region" description="Low complexity" evidence="1">
    <location>
        <begin position="202"/>
        <end position="212"/>
    </location>
</feature>
<proteinExistence type="predicted"/>
<dbReference type="AlphaFoldDB" id="A0AAV7LFL2"/>
<keyword evidence="3" id="KW-1185">Reference proteome</keyword>
<dbReference type="EMBL" id="JANPWB010000015">
    <property type="protein sequence ID" value="KAJ1090406.1"/>
    <property type="molecule type" value="Genomic_DNA"/>
</dbReference>
<gene>
    <name evidence="2" type="ORF">NDU88_003538</name>
</gene>
<reference evidence="2" key="1">
    <citation type="journal article" date="2022" name="bioRxiv">
        <title>Sequencing and chromosome-scale assembly of the giantPleurodeles waltlgenome.</title>
        <authorList>
            <person name="Brown T."/>
            <person name="Elewa A."/>
            <person name="Iarovenko S."/>
            <person name="Subramanian E."/>
            <person name="Araus A.J."/>
            <person name="Petzold A."/>
            <person name="Susuki M."/>
            <person name="Suzuki K.-i.T."/>
            <person name="Hayashi T."/>
            <person name="Toyoda A."/>
            <person name="Oliveira C."/>
            <person name="Osipova E."/>
            <person name="Leigh N.D."/>
            <person name="Simon A."/>
            <person name="Yun M.H."/>
        </authorList>
    </citation>
    <scope>NUCLEOTIDE SEQUENCE</scope>
    <source>
        <strain evidence="2">20211129_DDA</strain>
        <tissue evidence="2">Liver</tissue>
    </source>
</reference>
<feature type="compositionally biased region" description="Low complexity" evidence="1">
    <location>
        <begin position="158"/>
        <end position="177"/>
    </location>
</feature>